<evidence type="ECO:0000256" key="1">
    <source>
        <dbReference type="ARBA" id="ARBA00022679"/>
    </source>
</evidence>
<accession>A0ABQ2F0Y1</accession>
<dbReference type="CDD" id="cd04301">
    <property type="entry name" value="NAT_SF"/>
    <property type="match status" value="1"/>
</dbReference>
<dbReference type="EMBL" id="BMPP01000011">
    <property type="protein sequence ID" value="GGK31731.1"/>
    <property type="molecule type" value="Genomic_DNA"/>
</dbReference>
<evidence type="ECO:0000313" key="5">
    <source>
        <dbReference type="Proteomes" id="UP000647587"/>
    </source>
</evidence>
<dbReference type="PROSITE" id="PS51186">
    <property type="entry name" value="GNAT"/>
    <property type="match status" value="1"/>
</dbReference>
<evidence type="ECO:0000259" key="3">
    <source>
        <dbReference type="PROSITE" id="PS51186"/>
    </source>
</evidence>
<feature type="domain" description="N-acetyltransferase" evidence="3">
    <location>
        <begin position="7"/>
        <end position="161"/>
    </location>
</feature>
<evidence type="ECO:0000313" key="4">
    <source>
        <dbReference type="EMBL" id="GGK31731.1"/>
    </source>
</evidence>
<sequence>MSLPGGYTLRSATAADAAVIAAQRGQMFVDMNELTAQGAEEQLDLWADWLRSAIPQGDYRGVLVVHGAHVVGGVGMMLHPKIPSARDRALFSAYVMNMYVVPQHRRRGLAEALMNEMLVQARSQGLHSVKLHAAPMGRAIYERLGFVESTNPELRLSLEQP</sequence>
<organism evidence="4 5">
    <name type="scientific">Deinococcus malanensis</name>
    <dbReference type="NCBI Taxonomy" id="1706855"/>
    <lineage>
        <taxon>Bacteria</taxon>
        <taxon>Thermotogati</taxon>
        <taxon>Deinococcota</taxon>
        <taxon>Deinococci</taxon>
        <taxon>Deinococcales</taxon>
        <taxon>Deinococcaceae</taxon>
        <taxon>Deinococcus</taxon>
    </lineage>
</organism>
<protein>
    <submittedName>
        <fullName evidence="4">N-acetyltransferase</fullName>
    </submittedName>
</protein>
<keyword evidence="2" id="KW-0012">Acyltransferase</keyword>
<dbReference type="Proteomes" id="UP000647587">
    <property type="component" value="Unassembled WGS sequence"/>
</dbReference>
<proteinExistence type="predicted"/>
<dbReference type="SUPFAM" id="SSF55729">
    <property type="entry name" value="Acyl-CoA N-acyltransferases (Nat)"/>
    <property type="match status" value="1"/>
</dbReference>
<dbReference type="PANTHER" id="PTHR43877">
    <property type="entry name" value="AMINOALKYLPHOSPHONATE N-ACETYLTRANSFERASE-RELATED-RELATED"/>
    <property type="match status" value="1"/>
</dbReference>
<reference evidence="5" key="1">
    <citation type="journal article" date="2019" name="Int. J. Syst. Evol. Microbiol.">
        <title>The Global Catalogue of Microorganisms (GCM) 10K type strain sequencing project: providing services to taxonomists for standard genome sequencing and annotation.</title>
        <authorList>
            <consortium name="The Broad Institute Genomics Platform"/>
            <consortium name="The Broad Institute Genome Sequencing Center for Infectious Disease"/>
            <person name="Wu L."/>
            <person name="Ma J."/>
        </authorList>
    </citation>
    <scope>NUCLEOTIDE SEQUENCE [LARGE SCALE GENOMIC DNA]</scope>
    <source>
        <strain evidence="5">JCM 30331</strain>
    </source>
</reference>
<dbReference type="RefSeq" id="WP_189009674.1">
    <property type="nucleotide sequence ID" value="NZ_BMPP01000011.1"/>
</dbReference>
<dbReference type="InterPro" id="IPR050832">
    <property type="entry name" value="Bact_Acetyltransf"/>
</dbReference>
<name>A0ABQ2F0Y1_9DEIO</name>
<keyword evidence="1" id="KW-0808">Transferase</keyword>
<dbReference type="InterPro" id="IPR000182">
    <property type="entry name" value="GNAT_dom"/>
</dbReference>
<evidence type="ECO:0000256" key="2">
    <source>
        <dbReference type="ARBA" id="ARBA00023315"/>
    </source>
</evidence>
<dbReference type="Gene3D" id="3.40.630.30">
    <property type="match status" value="1"/>
</dbReference>
<keyword evidence="5" id="KW-1185">Reference proteome</keyword>
<gene>
    <name evidence="4" type="ORF">GCM10008955_26980</name>
</gene>
<dbReference type="InterPro" id="IPR016181">
    <property type="entry name" value="Acyl_CoA_acyltransferase"/>
</dbReference>
<comment type="caution">
    <text evidence="4">The sequence shown here is derived from an EMBL/GenBank/DDBJ whole genome shotgun (WGS) entry which is preliminary data.</text>
</comment>
<dbReference type="Pfam" id="PF13673">
    <property type="entry name" value="Acetyltransf_10"/>
    <property type="match status" value="1"/>
</dbReference>